<feature type="compositionally biased region" description="Low complexity" evidence="1">
    <location>
        <begin position="370"/>
        <end position="382"/>
    </location>
</feature>
<keyword evidence="2" id="KW-0378">Hydrolase</keyword>
<dbReference type="PANTHER" id="PTHR35279:SF1">
    <property type="entry name" value="ARABINANASE_LEVANSUCRASE_INVERTASE"/>
    <property type="match status" value="1"/>
</dbReference>
<proteinExistence type="predicted"/>
<dbReference type="InterPro" id="IPR023296">
    <property type="entry name" value="Glyco_hydro_beta-prop_sf"/>
</dbReference>
<evidence type="ECO:0000313" key="3">
    <source>
        <dbReference type="Proteomes" id="UP000815325"/>
    </source>
</evidence>
<evidence type="ECO:0000256" key="1">
    <source>
        <dbReference type="SAM" id="MobiDB-lite"/>
    </source>
</evidence>
<sequence>MIGTRKLGGCRRPITAGQPGNPKYSSRRCKVYSSSALSAADSRLASDGLIFSSGPSGSWDEAGVGSPVVRCFVGDNEERWYMWYSGRRKGAPAMDLIAPSSGSLGVAISRDGLQWHRSSEAVEGERHGVAAKLDVGAMLTPNQDWWTFDTAHLSVGDVQVLGNSAVNQGVGVYWCFYSGGNFEEIAIPDSMPGASSLIQAQASNSPGSPAVVEGLRTRPGLAMSQDGRNWARIEGDHYTGALFDVGEEGEWDELFIGHPQVLEMGPRERRMYYHSWDKRRSRFVVGMASSADGFIWKKKGVVYDPVEQGAQPNAHDGLGASSRQVVRDLDNRQFLMFYEAVAADGTKSIGLAASKDGISWKRCPHPVLQSASSSNGTNSPSNIREAGSSQEHSTGAWDGGEVGAPCPVSMSKGQWRLYYGGRAQRGTPGPLNGIGLALSDKNGPVFEGVPASYTRRKAAPII</sequence>
<gene>
    <name evidence="2" type="ORF">DUNSADRAFT_14438</name>
</gene>
<dbReference type="EMBL" id="MU069441">
    <property type="protein sequence ID" value="KAF5843522.1"/>
    <property type="molecule type" value="Genomic_DNA"/>
</dbReference>
<dbReference type="SUPFAM" id="SSF75005">
    <property type="entry name" value="Arabinanase/levansucrase/invertase"/>
    <property type="match status" value="2"/>
</dbReference>
<accession>A0ABQ7H9J9</accession>
<comment type="caution">
    <text evidence="2">The sequence shown here is derived from an EMBL/GenBank/DDBJ whole genome shotgun (WGS) entry which is preliminary data.</text>
</comment>
<name>A0ABQ7H9J9_DUNSA</name>
<feature type="region of interest" description="Disordered" evidence="1">
    <location>
        <begin position="1"/>
        <end position="25"/>
    </location>
</feature>
<evidence type="ECO:0000313" key="2">
    <source>
        <dbReference type="EMBL" id="KAF5843522.1"/>
    </source>
</evidence>
<dbReference type="PANTHER" id="PTHR35279">
    <property type="match status" value="1"/>
</dbReference>
<organism evidence="2 3">
    <name type="scientific">Dunaliella salina</name>
    <name type="common">Green alga</name>
    <name type="synonym">Protococcus salinus</name>
    <dbReference type="NCBI Taxonomy" id="3046"/>
    <lineage>
        <taxon>Eukaryota</taxon>
        <taxon>Viridiplantae</taxon>
        <taxon>Chlorophyta</taxon>
        <taxon>core chlorophytes</taxon>
        <taxon>Chlorophyceae</taxon>
        <taxon>CS clade</taxon>
        <taxon>Chlamydomonadales</taxon>
        <taxon>Dunaliellaceae</taxon>
        <taxon>Dunaliella</taxon>
    </lineage>
</organism>
<dbReference type="Gene3D" id="2.115.10.20">
    <property type="entry name" value="Glycosyl hydrolase domain, family 43"/>
    <property type="match status" value="2"/>
</dbReference>
<feature type="region of interest" description="Disordered" evidence="1">
    <location>
        <begin position="364"/>
        <end position="405"/>
    </location>
</feature>
<keyword evidence="3" id="KW-1185">Reference proteome</keyword>
<dbReference type="Proteomes" id="UP000815325">
    <property type="component" value="Unassembled WGS sequence"/>
</dbReference>
<protein>
    <submittedName>
        <fullName evidence="2">Glycosyl hydrolase</fullName>
    </submittedName>
</protein>
<dbReference type="GO" id="GO:0016787">
    <property type="term" value="F:hydrolase activity"/>
    <property type="evidence" value="ECO:0007669"/>
    <property type="project" value="UniProtKB-KW"/>
</dbReference>
<reference evidence="2" key="1">
    <citation type="submission" date="2017-08" db="EMBL/GenBank/DDBJ databases">
        <authorList>
            <person name="Polle J.E."/>
            <person name="Barry K."/>
            <person name="Cushman J."/>
            <person name="Schmutz J."/>
            <person name="Tran D."/>
            <person name="Hathwaick L.T."/>
            <person name="Yim W.C."/>
            <person name="Jenkins J."/>
            <person name="Mckie-Krisberg Z.M."/>
            <person name="Prochnik S."/>
            <person name="Lindquist E."/>
            <person name="Dockter R.B."/>
            <person name="Adam C."/>
            <person name="Molina H."/>
            <person name="Bunkerborg J."/>
            <person name="Jin E."/>
            <person name="Buchheim M."/>
            <person name="Magnuson J."/>
        </authorList>
    </citation>
    <scope>NUCLEOTIDE SEQUENCE</scope>
    <source>
        <strain evidence="2">CCAP 19/18</strain>
    </source>
</reference>